<dbReference type="InterPro" id="IPR000182">
    <property type="entry name" value="GNAT_dom"/>
</dbReference>
<feature type="domain" description="N-acetyltransferase" evidence="1">
    <location>
        <begin position="60"/>
        <end position="217"/>
    </location>
</feature>
<dbReference type="OrthoDB" id="41532at2759"/>
<dbReference type="Proteomes" id="UP000799766">
    <property type="component" value="Unassembled WGS sequence"/>
</dbReference>
<dbReference type="Pfam" id="PF13508">
    <property type="entry name" value="Acetyltransf_7"/>
    <property type="match status" value="1"/>
</dbReference>
<reference evidence="2" key="1">
    <citation type="journal article" date="2020" name="Stud. Mycol.">
        <title>101 Dothideomycetes genomes: a test case for predicting lifestyles and emergence of pathogens.</title>
        <authorList>
            <person name="Haridas S."/>
            <person name="Albert R."/>
            <person name="Binder M."/>
            <person name="Bloem J."/>
            <person name="Labutti K."/>
            <person name="Salamov A."/>
            <person name="Andreopoulos B."/>
            <person name="Baker S."/>
            <person name="Barry K."/>
            <person name="Bills G."/>
            <person name="Bluhm B."/>
            <person name="Cannon C."/>
            <person name="Castanera R."/>
            <person name="Culley D."/>
            <person name="Daum C."/>
            <person name="Ezra D."/>
            <person name="Gonzalez J."/>
            <person name="Henrissat B."/>
            <person name="Kuo A."/>
            <person name="Liang C."/>
            <person name="Lipzen A."/>
            <person name="Lutzoni F."/>
            <person name="Magnuson J."/>
            <person name="Mondo S."/>
            <person name="Nolan M."/>
            <person name="Ohm R."/>
            <person name="Pangilinan J."/>
            <person name="Park H.-J."/>
            <person name="Ramirez L."/>
            <person name="Alfaro M."/>
            <person name="Sun H."/>
            <person name="Tritt A."/>
            <person name="Yoshinaga Y."/>
            <person name="Zwiers L.-H."/>
            <person name="Turgeon B."/>
            <person name="Goodwin S."/>
            <person name="Spatafora J."/>
            <person name="Crous P."/>
            <person name="Grigoriev I."/>
        </authorList>
    </citation>
    <scope>NUCLEOTIDE SEQUENCE</scope>
    <source>
        <strain evidence="2">ATCC 16933</strain>
    </source>
</reference>
<evidence type="ECO:0000259" key="1">
    <source>
        <dbReference type="PROSITE" id="PS51186"/>
    </source>
</evidence>
<dbReference type="AlphaFoldDB" id="A0A6A6PAW1"/>
<evidence type="ECO:0000313" key="2">
    <source>
        <dbReference type="EMBL" id="KAF2461070.1"/>
    </source>
</evidence>
<dbReference type="InterPro" id="IPR050276">
    <property type="entry name" value="MshD_Acetyltransferase"/>
</dbReference>
<keyword evidence="3" id="KW-1185">Reference proteome</keyword>
<dbReference type="SUPFAM" id="SSF55729">
    <property type="entry name" value="Acyl-CoA N-acyltransferases (Nat)"/>
    <property type="match status" value="1"/>
</dbReference>
<dbReference type="EMBL" id="MU001672">
    <property type="protein sequence ID" value="KAF2461070.1"/>
    <property type="molecule type" value="Genomic_DNA"/>
</dbReference>
<sequence length="217" mass="24336">MERPSFSVVFLPRALPDRLNWQLLISRYKDFRLHSLRTSPAVFGSTFERENNFGEDVWDGRLRNMRATNIVAIACNNHADSSDEPNRTPNALLHDWLGSIVLIEMEKSNQEPISRSALVLPRSRELETPAQLVLHFHINAVFVDPVARGRGIGAALVDEAVSFGVRTAAARGLQTAEFTLLVDDYNTEARRLYENAGFEEAQVDEDEIGFRSGDGPL</sequence>
<dbReference type="GO" id="GO:0016747">
    <property type="term" value="F:acyltransferase activity, transferring groups other than amino-acyl groups"/>
    <property type="evidence" value="ECO:0007669"/>
    <property type="project" value="InterPro"/>
</dbReference>
<gene>
    <name evidence="2" type="ORF">BDY21DRAFT_334258</name>
</gene>
<dbReference type="PROSITE" id="PS51186">
    <property type="entry name" value="GNAT"/>
    <property type="match status" value="1"/>
</dbReference>
<dbReference type="PANTHER" id="PTHR43617">
    <property type="entry name" value="L-AMINO ACID N-ACETYLTRANSFERASE"/>
    <property type="match status" value="1"/>
</dbReference>
<name>A0A6A6PAW1_9PEZI</name>
<organism evidence="2 3">
    <name type="scientific">Lineolata rhizophorae</name>
    <dbReference type="NCBI Taxonomy" id="578093"/>
    <lineage>
        <taxon>Eukaryota</taxon>
        <taxon>Fungi</taxon>
        <taxon>Dikarya</taxon>
        <taxon>Ascomycota</taxon>
        <taxon>Pezizomycotina</taxon>
        <taxon>Dothideomycetes</taxon>
        <taxon>Dothideomycetes incertae sedis</taxon>
        <taxon>Lineolatales</taxon>
        <taxon>Lineolataceae</taxon>
        <taxon>Lineolata</taxon>
    </lineage>
</organism>
<protein>
    <recommendedName>
        <fullName evidence="1">N-acetyltransferase domain-containing protein</fullName>
    </recommendedName>
</protein>
<dbReference type="CDD" id="cd04301">
    <property type="entry name" value="NAT_SF"/>
    <property type="match status" value="1"/>
</dbReference>
<accession>A0A6A6PAW1</accession>
<dbReference type="Gene3D" id="3.40.630.30">
    <property type="match status" value="1"/>
</dbReference>
<evidence type="ECO:0000313" key="3">
    <source>
        <dbReference type="Proteomes" id="UP000799766"/>
    </source>
</evidence>
<proteinExistence type="predicted"/>
<dbReference type="InterPro" id="IPR016181">
    <property type="entry name" value="Acyl_CoA_acyltransferase"/>
</dbReference>